<evidence type="ECO:0000256" key="4">
    <source>
        <dbReference type="ARBA" id="ARBA00023136"/>
    </source>
</evidence>
<dbReference type="OrthoDB" id="3298147at2"/>
<dbReference type="EMBL" id="QLMJ01000019">
    <property type="protein sequence ID" value="RAK28828.1"/>
    <property type="molecule type" value="Genomic_DNA"/>
</dbReference>
<dbReference type="InterPro" id="IPR032808">
    <property type="entry name" value="DoxX"/>
</dbReference>
<dbReference type="Proteomes" id="UP000249341">
    <property type="component" value="Unassembled WGS sequence"/>
</dbReference>
<accession>A0A327Z252</accession>
<reference evidence="6 7" key="1">
    <citation type="submission" date="2018-06" db="EMBL/GenBank/DDBJ databases">
        <title>Genomic Encyclopedia of Type Strains, Phase III (KMG-III): the genomes of soil and plant-associated and newly described type strains.</title>
        <authorList>
            <person name="Whitman W."/>
        </authorList>
    </citation>
    <scope>NUCLEOTIDE SEQUENCE [LARGE SCALE GENOMIC DNA]</scope>
    <source>
        <strain evidence="6 7">CGMCC 4.7090</strain>
    </source>
</reference>
<dbReference type="RefSeq" id="WP_111653273.1">
    <property type="nucleotide sequence ID" value="NZ_JACHWI010000001.1"/>
</dbReference>
<gene>
    <name evidence="6" type="ORF">B0I29_119166</name>
</gene>
<evidence type="ECO:0000256" key="3">
    <source>
        <dbReference type="ARBA" id="ARBA00022989"/>
    </source>
</evidence>
<dbReference type="GO" id="GO:0016020">
    <property type="term" value="C:membrane"/>
    <property type="evidence" value="ECO:0007669"/>
    <property type="project" value="UniProtKB-SubCell"/>
</dbReference>
<protein>
    <submittedName>
        <fullName evidence="6">DoxX-like protein</fullName>
    </submittedName>
</protein>
<keyword evidence="4 5" id="KW-0472">Membrane</keyword>
<feature type="transmembrane region" description="Helical" evidence="5">
    <location>
        <begin position="88"/>
        <end position="108"/>
    </location>
</feature>
<comment type="subcellular location">
    <subcellularLocation>
        <location evidence="1">Membrane</location>
        <topology evidence="1">Multi-pass membrane protein</topology>
    </subcellularLocation>
</comment>
<keyword evidence="2 5" id="KW-0812">Transmembrane</keyword>
<evidence type="ECO:0000256" key="2">
    <source>
        <dbReference type="ARBA" id="ARBA00022692"/>
    </source>
</evidence>
<dbReference type="Pfam" id="PF13564">
    <property type="entry name" value="DoxX_2"/>
    <property type="match status" value="1"/>
</dbReference>
<evidence type="ECO:0000313" key="7">
    <source>
        <dbReference type="Proteomes" id="UP000249341"/>
    </source>
</evidence>
<evidence type="ECO:0000256" key="1">
    <source>
        <dbReference type="ARBA" id="ARBA00004141"/>
    </source>
</evidence>
<dbReference type="AlphaFoldDB" id="A0A327Z252"/>
<feature type="transmembrane region" description="Helical" evidence="5">
    <location>
        <begin position="43"/>
        <end position="76"/>
    </location>
</feature>
<evidence type="ECO:0000256" key="5">
    <source>
        <dbReference type="SAM" id="Phobius"/>
    </source>
</evidence>
<evidence type="ECO:0000313" key="6">
    <source>
        <dbReference type="EMBL" id="RAK28828.1"/>
    </source>
</evidence>
<proteinExistence type="predicted"/>
<keyword evidence="3 5" id="KW-1133">Transmembrane helix</keyword>
<keyword evidence="7" id="KW-1185">Reference proteome</keyword>
<organism evidence="6 7">
    <name type="scientific">Actinoplanes lutulentus</name>
    <dbReference type="NCBI Taxonomy" id="1287878"/>
    <lineage>
        <taxon>Bacteria</taxon>
        <taxon>Bacillati</taxon>
        <taxon>Actinomycetota</taxon>
        <taxon>Actinomycetes</taxon>
        <taxon>Micromonosporales</taxon>
        <taxon>Micromonosporaceae</taxon>
        <taxon>Actinoplanes</taxon>
    </lineage>
</organism>
<comment type="caution">
    <text evidence="6">The sequence shown here is derived from an EMBL/GenBank/DDBJ whole genome shotgun (WGS) entry which is preliminary data.</text>
</comment>
<name>A0A327Z252_9ACTN</name>
<sequence>MMVTFAVLTMGAFGVSGTAKVTSVPDTRSTAVRLGFSPGEFRAIGALELLGVLGVLAGLFVTGIGVASAIVLLLLMTGATAMHLLSGDGLLGTILPVLAAALLSAYLITLT</sequence>